<feature type="region of interest" description="Disordered" evidence="1">
    <location>
        <begin position="1"/>
        <end position="55"/>
    </location>
</feature>
<proteinExistence type="predicted"/>
<gene>
    <name evidence="3" type="ORF">D8872_01970</name>
</gene>
<dbReference type="RefSeq" id="WP_260471661.1">
    <property type="nucleotide sequence ID" value="NZ_RJNA01000002.1"/>
</dbReference>
<comment type="caution">
    <text evidence="3">The sequence shown here is derived from an EMBL/GenBank/DDBJ whole genome shotgun (WGS) entry which is preliminary data.</text>
</comment>
<evidence type="ECO:0000256" key="1">
    <source>
        <dbReference type="SAM" id="MobiDB-lite"/>
    </source>
</evidence>
<accession>A0A3R9HG77</accession>
<keyword evidence="2" id="KW-0472">Membrane</keyword>
<dbReference type="Proteomes" id="UP000282617">
    <property type="component" value="Unassembled WGS sequence"/>
</dbReference>
<feature type="transmembrane region" description="Helical" evidence="2">
    <location>
        <begin position="69"/>
        <end position="90"/>
    </location>
</feature>
<dbReference type="AlphaFoldDB" id="A0A3R9HG77"/>
<evidence type="ECO:0000313" key="4">
    <source>
        <dbReference type="Proteomes" id="UP000282617"/>
    </source>
</evidence>
<dbReference type="EMBL" id="RJNA01000002">
    <property type="protein sequence ID" value="RSI45098.1"/>
    <property type="molecule type" value="Genomic_DNA"/>
</dbReference>
<keyword evidence="2" id="KW-1133">Transmembrane helix</keyword>
<sequence length="301" mass="33612">MKDRNLEALRREHKSKFKAKNTSSVKNQRERGEVALEQTKEEASKEKRRTESAGKPNGQLLAKSVLSRYASLLVIAAGLVGLISFLMMYMRPTFKSEGNQSAISSVNTVPTESENKIEILTESSSPFIEDNREVDFPFEEILELIKTMNEPNVSPEDIVEKYGKASSGSEDNSVKGSKLMTLSYNLVGRKGVVNMHLRSAGGGMELYSVSADFFQNAGESITKSVDDYRTLIPQDKQEGMEVKQAIAELGMPKRIYASKPVKWQVDSLLLEYSTTDNMTVSLFFDEVNGLYRLKSMMTSTV</sequence>
<evidence type="ECO:0000313" key="3">
    <source>
        <dbReference type="EMBL" id="RSI45098.1"/>
    </source>
</evidence>
<organism evidence="3 4">
    <name type="scientific">Streptococcus cristatus</name>
    <dbReference type="NCBI Taxonomy" id="45634"/>
    <lineage>
        <taxon>Bacteria</taxon>
        <taxon>Bacillati</taxon>
        <taxon>Bacillota</taxon>
        <taxon>Bacilli</taxon>
        <taxon>Lactobacillales</taxon>
        <taxon>Streptococcaceae</taxon>
        <taxon>Streptococcus</taxon>
    </lineage>
</organism>
<feature type="compositionally biased region" description="Basic and acidic residues" evidence="1">
    <location>
        <begin position="1"/>
        <end position="10"/>
    </location>
</feature>
<evidence type="ECO:0000256" key="2">
    <source>
        <dbReference type="SAM" id="Phobius"/>
    </source>
</evidence>
<name>A0A3R9HG77_STRCR</name>
<reference evidence="3 4" key="1">
    <citation type="submission" date="2018-11" db="EMBL/GenBank/DDBJ databases">
        <title>Species Designations Belie Phenotypic and Genotypic Heterogeneity in Oral Streptococci.</title>
        <authorList>
            <person name="Velsko I."/>
        </authorList>
    </citation>
    <scope>NUCLEOTIDE SEQUENCE [LARGE SCALE GENOMIC DNA]</scope>
    <source>
        <strain evidence="3 4">BCC51</strain>
    </source>
</reference>
<protein>
    <submittedName>
        <fullName evidence="3">Uncharacterized protein</fullName>
    </submittedName>
</protein>
<keyword evidence="2" id="KW-0812">Transmembrane</keyword>
<feature type="compositionally biased region" description="Basic and acidic residues" evidence="1">
    <location>
        <begin position="27"/>
        <end position="52"/>
    </location>
</feature>